<evidence type="ECO:0000313" key="3">
    <source>
        <dbReference type="Proteomes" id="UP000229893"/>
    </source>
</evidence>
<feature type="region of interest" description="Disordered" evidence="1">
    <location>
        <begin position="68"/>
        <end position="90"/>
    </location>
</feature>
<evidence type="ECO:0000256" key="1">
    <source>
        <dbReference type="SAM" id="MobiDB-lite"/>
    </source>
</evidence>
<name>A0A2H0N8C3_9BACT</name>
<reference evidence="2 3" key="1">
    <citation type="submission" date="2017-09" db="EMBL/GenBank/DDBJ databases">
        <title>Depth-based differentiation of microbial function through sediment-hosted aquifers and enrichment of novel symbionts in the deep terrestrial subsurface.</title>
        <authorList>
            <person name="Probst A.J."/>
            <person name="Ladd B."/>
            <person name="Jarett J.K."/>
            <person name="Geller-Mcgrath D.E."/>
            <person name="Sieber C.M."/>
            <person name="Emerson J.B."/>
            <person name="Anantharaman K."/>
            <person name="Thomas B.C."/>
            <person name="Malmstrom R."/>
            <person name="Stieglmeier M."/>
            <person name="Klingl A."/>
            <person name="Woyke T."/>
            <person name="Ryan C.M."/>
            <person name="Banfield J.F."/>
        </authorList>
    </citation>
    <scope>NUCLEOTIDE SEQUENCE [LARGE SCALE GENOMIC DNA]</scope>
    <source>
        <strain evidence="2">CG11_big_fil_rev_8_21_14_0_20_35_14</strain>
    </source>
</reference>
<feature type="compositionally biased region" description="Low complexity" evidence="1">
    <location>
        <begin position="77"/>
        <end position="88"/>
    </location>
</feature>
<sequence length="380" mass="42433">MKTPVIILTGTILVFGGFLLYRNSNQFPIPKGESMPFEEALDRAQNAKENTNNNENNSQNVNIEIKEEPFNLDEPETTNTNMNKKSTSIRGESNRKIMVTDGVKHSIPLNEILSGGPPKDGIPSIDNPKFINPNEADEFLDDNEIGLGVNLKGESRFYPNQIMVWHEITNDTIQGEPVLVTYCPLCATGIVFERKIDGQPVEFGVSGRLWQSNLLMYNRSSSESLWSQVLGEAVLGEHTSQRLNIIPSDVVRYGEWKKAYPDTKVLSRDTGTVRSYGSDPYGNYYTNEDVSFGAKFTDNRLHPKDFVLGVEHEGQFKAYLKEVIPIGKTSDTFAGKTVTINKTPNGEVSLTIGSNNDILPTIGGFWFSWVAVHPNTELYK</sequence>
<accession>A0A2H0N8C3</accession>
<gene>
    <name evidence="2" type="ORF">COV57_00665</name>
</gene>
<evidence type="ECO:0000313" key="2">
    <source>
        <dbReference type="EMBL" id="PIR05143.1"/>
    </source>
</evidence>
<dbReference type="Proteomes" id="UP000229893">
    <property type="component" value="Unassembled WGS sequence"/>
</dbReference>
<dbReference type="AlphaFoldDB" id="A0A2H0N8C3"/>
<evidence type="ECO:0008006" key="4">
    <source>
        <dbReference type="Google" id="ProtNLM"/>
    </source>
</evidence>
<organism evidence="2 3">
    <name type="scientific">Candidatus Liptonbacteria bacterium CG11_big_fil_rev_8_21_14_0_20_35_14</name>
    <dbReference type="NCBI Taxonomy" id="1974634"/>
    <lineage>
        <taxon>Bacteria</taxon>
        <taxon>Candidatus Liptoniibacteriota</taxon>
    </lineage>
</organism>
<dbReference type="InterPro" id="IPR021516">
    <property type="entry name" value="DUF3179"/>
</dbReference>
<proteinExistence type="predicted"/>
<comment type="caution">
    <text evidence="2">The sequence shown here is derived from an EMBL/GenBank/DDBJ whole genome shotgun (WGS) entry which is preliminary data.</text>
</comment>
<dbReference type="EMBL" id="PCWO01000009">
    <property type="protein sequence ID" value="PIR05143.1"/>
    <property type="molecule type" value="Genomic_DNA"/>
</dbReference>
<protein>
    <recommendedName>
        <fullName evidence="4">DUF3179 domain-containing protein</fullName>
    </recommendedName>
</protein>
<dbReference type="Pfam" id="PF11376">
    <property type="entry name" value="DUF3179"/>
    <property type="match status" value="1"/>
</dbReference>